<dbReference type="Gramene" id="CDF34888">
    <property type="protein sequence ID" value="CDF34888"/>
    <property type="gene ID" value="CHC_T00003231001"/>
</dbReference>
<dbReference type="AlphaFoldDB" id="R7QAR6"/>
<reference evidence="2" key="1">
    <citation type="journal article" date="2013" name="Proc. Natl. Acad. Sci. U.S.A.">
        <title>Genome structure and metabolic features in the red seaweed Chondrus crispus shed light on evolution of the Archaeplastida.</title>
        <authorList>
            <person name="Collen J."/>
            <person name="Porcel B."/>
            <person name="Carre W."/>
            <person name="Ball S.G."/>
            <person name="Chaparro C."/>
            <person name="Tonon T."/>
            <person name="Barbeyron T."/>
            <person name="Michel G."/>
            <person name="Noel B."/>
            <person name="Valentin K."/>
            <person name="Elias M."/>
            <person name="Artiguenave F."/>
            <person name="Arun A."/>
            <person name="Aury J.M."/>
            <person name="Barbosa-Neto J.F."/>
            <person name="Bothwell J.H."/>
            <person name="Bouget F.Y."/>
            <person name="Brillet L."/>
            <person name="Cabello-Hurtado F."/>
            <person name="Capella-Gutierrez S."/>
            <person name="Charrier B."/>
            <person name="Cladiere L."/>
            <person name="Cock J.M."/>
            <person name="Coelho S.M."/>
            <person name="Colleoni C."/>
            <person name="Czjzek M."/>
            <person name="Da Silva C."/>
            <person name="Delage L."/>
            <person name="Denoeud F."/>
            <person name="Deschamps P."/>
            <person name="Dittami S.M."/>
            <person name="Gabaldon T."/>
            <person name="Gachon C.M."/>
            <person name="Groisillier A."/>
            <person name="Herve C."/>
            <person name="Jabbari K."/>
            <person name="Katinka M."/>
            <person name="Kloareg B."/>
            <person name="Kowalczyk N."/>
            <person name="Labadie K."/>
            <person name="Leblanc C."/>
            <person name="Lopez P.J."/>
            <person name="McLachlan D.H."/>
            <person name="Meslet-Cladiere L."/>
            <person name="Moustafa A."/>
            <person name="Nehr Z."/>
            <person name="Nyvall Collen P."/>
            <person name="Panaud O."/>
            <person name="Partensky F."/>
            <person name="Poulain J."/>
            <person name="Rensing S.A."/>
            <person name="Rousvoal S."/>
            <person name="Samson G."/>
            <person name="Symeonidi A."/>
            <person name="Weissenbach J."/>
            <person name="Zambounis A."/>
            <person name="Wincker P."/>
            <person name="Boyen C."/>
        </authorList>
    </citation>
    <scope>NUCLEOTIDE SEQUENCE [LARGE SCALE GENOMIC DNA]</scope>
    <source>
        <strain evidence="2">cv. Stackhouse</strain>
    </source>
</reference>
<keyword evidence="2" id="KW-1185">Reference proteome</keyword>
<protein>
    <submittedName>
        <fullName evidence="1">Uncharacterized protein</fullName>
    </submittedName>
</protein>
<sequence>MLLYSDSTFILDIREFPDHNESSKRELLI</sequence>
<evidence type="ECO:0000313" key="2">
    <source>
        <dbReference type="Proteomes" id="UP000012073"/>
    </source>
</evidence>
<organism evidence="1 2">
    <name type="scientific">Chondrus crispus</name>
    <name type="common">Carrageen Irish moss</name>
    <name type="synonym">Polymorpha crispa</name>
    <dbReference type="NCBI Taxonomy" id="2769"/>
    <lineage>
        <taxon>Eukaryota</taxon>
        <taxon>Rhodophyta</taxon>
        <taxon>Florideophyceae</taxon>
        <taxon>Rhodymeniophycidae</taxon>
        <taxon>Gigartinales</taxon>
        <taxon>Gigartinaceae</taxon>
        <taxon>Chondrus</taxon>
    </lineage>
</organism>
<accession>R7QAR6</accession>
<name>R7QAR6_CHOCR</name>
<gene>
    <name evidence="1" type="ORF">CHC_T00003231001</name>
</gene>
<dbReference type="EMBL" id="HG001709">
    <property type="protein sequence ID" value="CDF34888.1"/>
    <property type="molecule type" value="Genomic_DNA"/>
</dbReference>
<dbReference type="GeneID" id="17322421"/>
<dbReference type="Proteomes" id="UP000012073">
    <property type="component" value="Unassembled WGS sequence"/>
</dbReference>
<evidence type="ECO:0000313" key="1">
    <source>
        <dbReference type="EMBL" id="CDF34888.1"/>
    </source>
</evidence>
<dbReference type="RefSeq" id="XP_005714707.1">
    <property type="nucleotide sequence ID" value="XM_005714650.1"/>
</dbReference>
<dbReference type="KEGG" id="ccp:CHC_T00003231001"/>
<proteinExistence type="predicted"/>